<feature type="binding site" evidence="10">
    <location>
        <position position="42"/>
    </location>
    <ligand>
        <name>Mn(2+)</name>
        <dbReference type="ChEBI" id="CHEBI:29035"/>
        <label>1</label>
    </ligand>
</feature>
<feature type="binding site" evidence="10">
    <location>
        <position position="164"/>
    </location>
    <ligand>
        <name>substrate</name>
    </ligand>
</feature>
<evidence type="ECO:0000313" key="12">
    <source>
        <dbReference type="EMBL" id="MUH71495.1"/>
    </source>
</evidence>
<feature type="binding site" evidence="10">
    <location>
        <position position="197"/>
    </location>
    <ligand>
        <name>Mn(2+)</name>
        <dbReference type="ChEBI" id="CHEBI:29035"/>
        <label>1</label>
    </ligand>
</feature>
<dbReference type="NCBIfam" id="TIGR01854">
    <property type="entry name" value="lipid_A_lpxH"/>
    <property type="match status" value="1"/>
</dbReference>
<dbReference type="OrthoDB" id="9783283at2"/>
<dbReference type="EMBL" id="WOCD01000001">
    <property type="protein sequence ID" value="MUH71495.1"/>
    <property type="molecule type" value="Genomic_DNA"/>
</dbReference>
<keyword evidence="5 10" id="KW-0479">Metal-binding</keyword>
<dbReference type="SUPFAM" id="SSF56300">
    <property type="entry name" value="Metallo-dependent phosphatases"/>
    <property type="match status" value="1"/>
</dbReference>
<dbReference type="Proteomes" id="UP000439994">
    <property type="component" value="Unassembled WGS sequence"/>
</dbReference>
<comment type="subcellular location">
    <subcellularLocation>
        <location evidence="10">Cell inner membrane</location>
        <topology evidence="10">Peripheral membrane protein</topology>
        <orientation evidence="10">Cytoplasmic side</orientation>
    </subcellularLocation>
</comment>
<dbReference type="CDD" id="cd07398">
    <property type="entry name" value="MPP_YbbF-LpxH"/>
    <property type="match status" value="1"/>
</dbReference>
<proteinExistence type="inferred from homology"/>
<comment type="catalytic activity">
    <reaction evidence="10">
        <text>UDP-2-N,3-O-bis[(3R)-3-hydroxytetradecanoyl]-alpha-D-glucosamine + H2O = 2-N,3-O-bis[(3R)-3-hydroxytetradecanoyl]-alpha-D-glucosaminyl 1-phosphate + UMP + 2 H(+)</text>
        <dbReference type="Rhea" id="RHEA:25213"/>
        <dbReference type="ChEBI" id="CHEBI:15377"/>
        <dbReference type="ChEBI" id="CHEBI:15378"/>
        <dbReference type="ChEBI" id="CHEBI:57865"/>
        <dbReference type="ChEBI" id="CHEBI:57957"/>
        <dbReference type="ChEBI" id="CHEBI:78847"/>
        <dbReference type="EC" id="3.6.1.54"/>
    </reaction>
</comment>
<feature type="binding site" evidence="10">
    <location>
        <position position="167"/>
    </location>
    <ligand>
        <name>substrate</name>
    </ligand>
</feature>
<dbReference type="GO" id="GO:0005737">
    <property type="term" value="C:cytoplasm"/>
    <property type="evidence" value="ECO:0007669"/>
    <property type="project" value="InterPro"/>
</dbReference>
<dbReference type="HAMAP" id="MF_00575">
    <property type="entry name" value="LpxH"/>
    <property type="match status" value="1"/>
</dbReference>
<evidence type="ECO:0000256" key="8">
    <source>
        <dbReference type="ARBA" id="ARBA00023136"/>
    </source>
</evidence>
<evidence type="ECO:0000259" key="11">
    <source>
        <dbReference type="Pfam" id="PF00149"/>
    </source>
</evidence>
<evidence type="ECO:0000256" key="7">
    <source>
        <dbReference type="ARBA" id="ARBA00023098"/>
    </source>
</evidence>
<dbReference type="RefSeq" id="WP_155694264.1">
    <property type="nucleotide sequence ID" value="NZ_WOCD01000001.1"/>
</dbReference>
<protein>
    <recommendedName>
        <fullName evidence="10">UDP-2,3-diacylglucosamine hydrolase</fullName>
        <ecNumber evidence="10">3.6.1.54</ecNumber>
    </recommendedName>
    <alternativeName>
        <fullName evidence="10">UDP-2,3-diacylglucosamine diphosphatase</fullName>
    </alternativeName>
</protein>
<dbReference type="InterPro" id="IPR004843">
    <property type="entry name" value="Calcineurin-like_PHP"/>
</dbReference>
<sequence length="240" mass="27866">MSSTLVIADLHLCPSRPDITQCFFSFLESNSGQHDALYILGDLFETWVGDDDKSAFNLSISQAIKHFSTSTPVYFCHGNRDFLVGKKFAFQSGMTILPENYKTTLYGHSVLLMHGDQLCLDDIDYQAFRKRSRSWWWQKLILLMPLKRRKKLAEDIREKSKESQKHKSLEIMDVAQREVDRVVNEYGCEWLVHGHTHRPKIHNLENSKKRMVVGDWYEQGSALLLTKEKGQLIELPFLSN</sequence>
<feature type="binding site" evidence="10">
    <location>
        <position position="114"/>
    </location>
    <ligand>
        <name>Mn(2+)</name>
        <dbReference type="ChEBI" id="CHEBI:29035"/>
        <label>2</label>
    </ligand>
</feature>
<accession>A0A6N8F4K1</accession>
<dbReference type="PANTHER" id="PTHR34990:SF1">
    <property type="entry name" value="UDP-2,3-DIACYLGLUCOSAMINE HYDROLASE"/>
    <property type="match status" value="1"/>
</dbReference>
<gene>
    <name evidence="10" type="primary">lpxH</name>
    <name evidence="12" type="ORF">GNP35_02660</name>
</gene>
<feature type="domain" description="Calcineurin-like phosphoesterase" evidence="11">
    <location>
        <begin position="4"/>
        <end position="199"/>
    </location>
</feature>
<keyword evidence="6 10" id="KW-0378">Hydrolase</keyword>
<evidence type="ECO:0000313" key="13">
    <source>
        <dbReference type="Proteomes" id="UP000439994"/>
    </source>
</evidence>
<dbReference type="UniPathway" id="UPA00359">
    <property type="reaction ID" value="UER00480"/>
</dbReference>
<evidence type="ECO:0000256" key="1">
    <source>
        <dbReference type="ARBA" id="ARBA00022475"/>
    </source>
</evidence>
<evidence type="ECO:0000256" key="2">
    <source>
        <dbReference type="ARBA" id="ARBA00022516"/>
    </source>
</evidence>
<feature type="binding site" evidence="10">
    <location>
        <position position="195"/>
    </location>
    <ligand>
        <name>substrate</name>
    </ligand>
</feature>
<keyword evidence="13" id="KW-1185">Reference proteome</keyword>
<evidence type="ECO:0000256" key="6">
    <source>
        <dbReference type="ARBA" id="ARBA00022801"/>
    </source>
</evidence>
<dbReference type="Pfam" id="PF00149">
    <property type="entry name" value="Metallophos"/>
    <property type="match status" value="1"/>
</dbReference>
<comment type="cofactor">
    <cofactor evidence="10">
        <name>Mn(2+)</name>
        <dbReference type="ChEBI" id="CHEBI:29035"/>
    </cofactor>
    <text evidence="10">Binds 2 Mn(2+) ions per subunit in a binuclear metal center.</text>
</comment>
<feature type="binding site" evidence="10">
    <location>
        <position position="42"/>
    </location>
    <ligand>
        <name>Mn(2+)</name>
        <dbReference type="ChEBI" id="CHEBI:29035"/>
        <label>2</label>
    </ligand>
</feature>
<dbReference type="GO" id="GO:0030145">
    <property type="term" value="F:manganese ion binding"/>
    <property type="evidence" value="ECO:0007669"/>
    <property type="project" value="UniProtKB-UniRule"/>
</dbReference>
<comment type="similarity">
    <text evidence="10">Belongs to the LpxH family.</text>
</comment>
<reference evidence="12 13" key="1">
    <citation type="submission" date="2019-11" db="EMBL/GenBank/DDBJ databases">
        <title>P. haliotis isolates from Z. marina roots.</title>
        <authorList>
            <person name="Cohen M."/>
            <person name="Jospin G."/>
            <person name="Eisen J.A."/>
            <person name="Coil D.A."/>
        </authorList>
    </citation>
    <scope>NUCLEOTIDE SEQUENCE [LARGE SCALE GENOMIC DNA]</scope>
    <source>
        <strain evidence="12 13">UCD-MCMsp1aY</strain>
    </source>
</reference>
<keyword evidence="7 10" id="KW-0443">Lipid metabolism</keyword>
<dbReference type="EC" id="3.6.1.54" evidence="10"/>
<evidence type="ECO:0000256" key="10">
    <source>
        <dbReference type="HAMAP-Rule" id="MF_00575"/>
    </source>
</evidence>
<dbReference type="InterPro" id="IPR043461">
    <property type="entry name" value="LpxH-like"/>
</dbReference>
<keyword evidence="2 10" id="KW-0444">Lipid biosynthesis</keyword>
<feature type="binding site" evidence="10">
    <location>
        <position position="195"/>
    </location>
    <ligand>
        <name>Mn(2+)</name>
        <dbReference type="ChEBI" id="CHEBI:29035"/>
        <label>2</label>
    </ligand>
</feature>
<keyword evidence="4 10" id="KW-0441">Lipid A biosynthesis</keyword>
<comment type="pathway">
    <text evidence="10">Glycolipid biosynthesis; lipid IV(A) biosynthesis; lipid IV(A) from (3R)-3-hydroxytetradecanoyl-[acyl-carrier-protein] and UDP-N-acetyl-alpha-D-glucosamine: step 4/6.</text>
</comment>
<dbReference type="GO" id="GO:0009245">
    <property type="term" value="P:lipid A biosynthetic process"/>
    <property type="evidence" value="ECO:0007669"/>
    <property type="project" value="UniProtKB-UniRule"/>
</dbReference>
<dbReference type="NCBIfam" id="NF003743">
    <property type="entry name" value="PRK05340.1"/>
    <property type="match status" value="1"/>
</dbReference>
<dbReference type="InterPro" id="IPR010138">
    <property type="entry name" value="UDP-diacylglucosamine_Hdrlase"/>
</dbReference>
<feature type="binding site" evidence="10">
    <location>
        <position position="122"/>
    </location>
    <ligand>
        <name>substrate</name>
    </ligand>
</feature>
<dbReference type="AlphaFoldDB" id="A0A6N8F4K1"/>
<comment type="function">
    <text evidence="10">Hydrolyzes the pyrophosphate bond of UDP-2,3-diacylglucosamine to yield 2,3-diacylglucosamine 1-phosphate (lipid X) and UMP by catalyzing the attack of water at the alpha-P atom. Involved in the biosynthesis of lipid A, a phosphorylated glycolipid that anchors the lipopolysaccharide to the outer membrane of the cell.</text>
</comment>
<dbReference type="PANTHER" id="PTHR34990">
    <property type="entry name" value="UDP-2,3-DIACYLGLUCOSAMINE HYDROLASE-RELATED"/>
    <property type="match status" value="1"/>
</dbReference>
<dbReference type="GO" id="GO:0019897">
    <property type="term" value="C:extrinsic component of plasma membrane"/>
    <property type="evidence" value="ECO:0007669"/>
    <property type="project" value="UniProtKB-UniRule"/>
</dbReference>
<dbReference type="GO" id="GO:0008758">
    <property type="term" value="F:UDP-2,3-diacylglucosamine hydrolase activity"/>
    <property type="evidence" value="ECO:0007669"/>
    <property type="project" value="UniProtKB-UniRule"/>
</dbReference>
<feature type="binding site" evidence="10">
    <location>
        <position position="11"/>
    </location>
    <ligand>
        <name>Mn(2+)</name>
        <dbReference type="ChEBI" id="CHEBI:29035"/>
        <label>1</label>
    </ligand>
</feature>
<evidence type="ECO:0000256" key="9">
    <source>
        <dbReference type="ARBA" id="ARBA00023211"/>
    </source>
</evidence>
<evidence type="ECO:0000256" key="4">
    <source>
        <dbReference type="ARBA" id="ARBA00022556"/>
    </source>
</evidence>
<name>A0A6N8F4K1_9GAMM</name>
<keyword evidence="1 10" id="KW-1003">Cell membrane</keyword>
<dbReference type="InterPro" id="IPR029052">
    <property type="entry name" value="Metallo-depent_PP-like"/>
</dbReference>
<comment type="caution">
    <text evidence="12">The sequence shown here is derived from an EMBL/GenBank/DDBJ whole genome shotgun (WGS) entry which is preliminary data.</text>
</comment>
<keyword evidence="9 10" id="KW-0464">Manganese</keyword>
<feature type="binding site" evidence="10">
    <location>
        <position position="79"/>
    </location>
    <ligand>
        <name>Mn(2+)</name>
        <dbReference type="ChEBI" id="CHEBI:29035"/>
        <label>2</label>
    </ligand>
</feature>
<evidence type="ECO:0000256" key="5">
    <source>
        <dbReference type="ARBA" id="ARBA00022723"/>
    </source>
</evidence>
<feature type="binding site" evidence="10">
    <location>
        <begin position="79"/>
        <end position="80"/>
    </location>
    <ligand>
        <name>substrate</name>
    </ligand>
</feature>
<feature type="binding site" evidence="10">
    <location>
        <position position="160"/>
    </location>
    <ligand>
        <name>substrate</name>
    </ligand>
</feature>
<feature type="binding site" evidence="10">
    <location>
        <position position="9"/>
    </location>
    <ligand>
        <name>Mn(2+)</name>
        <dbReference type="ChEBI" id="CHEBI:29035"/>
        <label>1</label>
    </ligand>
</feature>
<dbReference type="Gene3D" id="3.60.21.10">
    <property type="match status" value="1"/>
</dbReference>
<organism evidence="12 13">
    <name type="scientific">Psychrosphaera haliotis</name>
    <dbReference type="NCBI Taxonomy" id="555083"/>
    <lineage>
        <taxon>Bacteria</taxon>
        <taxon>Pseudomonadati</taxon>
        <taxon>Pseudomonadota</taxon>
        <taxon>Gammaproteobacteria</taxon>
        <taxon>Alteromonadales</taxon>
        <taxon>Pseudoalteromonadaceae</taxon>
        <taxon>Psychrosphaera</taxon>
    </lineage>
</organism>
<keyword evidence="3 10" id="KW-0997">Cell inner membrane</keyword>
<keyword evidence="8 10" id="KW-0472">Membrane</keyword>
<evidence type="ECO:0000256" key="3">
    <source>
        <dbReference type="ARBA" id="ARBA00022519"/>
    </source>
</evidence>